<feature type="region of interest" description="Disordered" evidence="1">
    <location>
        <begin position="396"/>
        <end position="416"/>
    </location>
</feature>
<feature type="compositionally biased region" description="Low complexity" evidence="1">
    <location>
        <begin position="156"/>
        <end position="169"/>
    </location>
</feature>
<reference evidence="2 3" key="1">
    <citation type="journal article" date="2012" name="Science">
        <title>The Paleozoic origin of enzymatic lignin decomposition reconstructed from 31 fungal genomes.</title>
        <authorList>
            <person name="Floudas D."/>
            <person name="Binder M."/>
            <person name="Riley R."/>
            <person name="Barry K."/>
            <person name="Blanchette R.A."/>
            <person name="Henrissat B."/>
            <person name="Martinez A.T."/>
            <person name="Otillar R."/>
            <person name="Spatafora J.W."/>
            <person name="Yadav J.S."/>
            <person name="Aerts A."/>
            <person name="Benoit I."/>
            <person name="Boyd A."/>
            <person name="Carlson A."/>
            <person name="Copeland A."/>
            <person name="Coutinho P.M."/>
            <person name="de Vries R.P."/>
            <person name="Ferreira P."/>
            <person name="Findley K."/>
            <person name="Foster B."/>
            <person name="Gaskell J."/>
            <person name="Glotzer D."/>
            <person name="Gorecki P."/>
            <person name="Heitman J."/>
            <person name="Hesse C."/>
            <person name="Hori C."/>
            <person name="Igarashi K."/>
            <person name="Jurgens J.A."/>
            <person name="Kallen N."/>
            <person name="Kersten P."/>
            <person name="Kohler A."/>
            <person name="Kuees U."/>
            <person name="Kumar T.K.A."/>
            <person name="Kuo A."/>
            <person name="LaButti K."/>
            <person name="Larrondo L.F."/>
            <person name="Lindquist E."/>
            <person name="Ling A."/>
            <person name="Lombard V."/>
            <person name="Lucas S."/>
            <person name="Lundell T."/>
            <person name="Martin R."/>
            <person name="McLaughlin D.J."/>
            <person name="Morgenstern I."/>
            <person name="Morin E."/>
            <person name="Murat C."/>
            <person name="Nagy L.G."/>
            <person name="Nolan M."/>
            <person name="Ohm R.A."/>
            <person name="Patyshakuliyeva A."/>
            <person name="Rokas A."/>
            <person name="Ruiz-Duenas F.J."/>
            <person name="Sabat G."/>
            <person name="Salamov A."/>
            <person name="Samejima M."/>
            <person name="Schmutz J."/>
            <person name="Slot J.C."/>
            <person name="St John F."/>
            <person name="Stenlid J."/>
            <person name="Sun H."/>
            <person name="Sun S."/>
            <person name="Syed K."/>
            <person name="Tsang A."/>
            <person name="Wiebenga A."/>
            <person name="Young D."/>
            <person name="Pisabarro A."/>
            <person name="Eastwood D.C."/>
            <person name="Martin F."/>
            <person name="Cullen D."/>
            <person name="Grigoriev I.V."/>
            <person name="Hibbett D.S."/>
        </authorList>
    </citation>
    <scope>NUCLEOTIDE SEQUENCE [LARGE SCALE GENOMIC DNA]</scope>
    <source>
        <strain evidence="2 3">MD-104</strain>
    </source>
</reference>
<keyword evidence="3" id="KW-1185">Reference proteome</keyword>
<dbReference type="Proteomes" id="UP000218811">
    <property type="component" value="Unassembled WGS sequence"/>
</dbReference>
<protein>
    <submittedName>
        <fullName evidence="2">Uncharacterized protein</fullName>
    </submittedName>
</protein>
<dbReference type="EMBL" id="KB468113">
    <property type="protein sequence ID" value="PCH41566.1"/>
    <property type="molecule type" value="Genomic_DNA"/>
</dbReference>
<feature type="compositionally biased region" description="Polar residues" evidence="1">
    <location>
        <begin position="303"/>
        <end position="316"/>
    </location>
</feature>
<accession>A0A2H3JHB8</accession>
<feature type="region of interest" description="Disordered" evidence="1">
    <location>
        <begin position="254"/>
        <end position="351"/>
    </location>
</feature>
<name>A0A2H3JHB8_WOLCO</name>
<evidence type="ECO:0000313" key="3">
    <source>
        <dbReference type="Proteomes" id="UP000218811"/>
    </source>
</evidence>
<gene>
    <name evidence="2" type="ORF">WOLCODRAFT_163206</name>
</gene>
<feature type="compositionally biased region" description="Basic and acidic residues" evidence="1">
    <location>
        <begin position="217"/>
        <end position="226"/>
    </location>
</feature>
<organism evidence="2 3">
    <name type="scientific">Wolfiporia cocos (strain MD-104)</name>
    <name type="common">Brown rot fungus</name>
    <dbReference type="NCBI Taxonomy" id="742152"/>
    <lineage>
        <taxon>Eukaryota</taxon>
        <taxon>Fungi</taxon>
        <taxon>Dikarya</taxon>
        <taxon>Basidiomycota</taxon>
        <taxon>Agaricomycotina</taxon>
        <taxon>Agaricomycetes</taxon>
        <taxon>Polyporales</taxon>
        <taxon>Phaeolaceae</taxon>
        <taxon>Wolfiporia</taxon>
    </lineage>
</organism>
<evidence type="ECO:0000256" key="1">
    <source>
        <dbReference type="SAM" id="MobiDB-lite"/>
    </source>
</evidence>
<feature type="compositionally biased region" description="Polar residues" evidence="1">
    <location>
        <begin position="283"/>
        <end position="293"/>
    </location>
</feature>
<dbReference type="AlphaFoldDB" id="A0A2H3JHB8"/>
<feature type="region of interest" description="Disordered" evidence="1">
    <location>
        <begin position="128"/>
        <end position="169"/>
    </location>
</feature>
<feature type="region of interest" description="Disordered" evidence="1">
    <location>
        <begin position="217"/>
        <end position="242"/>
    </location>
</feature>
<proteinExistence type="predicted"/>
<feature type="compositionally biased region" description="Low complexity" evidence="1">
    <location>
        <begin position="405"/>
        <end position="416"/>
    </location>
</feature>
<sequence length="416" mass="45623">MPGTDADTGKMSKRIHRCVARLAGFFQSVFSDKCATRLFGIGSGSAGTEKPVRPHHPGHTVSAPEVKRLRIQTDAISHPMDAELIRIKSSTAALPSQHDGLQAPRRAHKFTKEPARRVDDPYIARTEGPHVVRFPRGAGSPTSTDSRRSPCRTPYASSSNVTSASSLALPRSLSEHDLSYRALKKHPEFDFEIRAVPLPPIPNTKEWRRIKRELGAEHAKRAKAPDWTEAEAESECSDGPYPVDVVAPADWQQESARRAPALHQDTRVTSSGSSSIPRRSANGVATATRQQESVMRPLGPAQRGTQRTFSSTSGLSRHTETYHTDFRTREATEASRSLAIPSEVSSVESMSQAEPVASQRYAMYLELDGISSFTGPSSMSRAFNVDMQHVAFDGYNHAQKMYPQPSRSAGRSASPR</sequence>
<evidence type="ECO:0000313" key="2">
    <source>
        <dbReference type="EMBL" id="PCH41566.1"/>
    </source>
</evidence>
<feature type="compositionally biased region" description="Basic and acidic residues" evidence="1">
    <location>
        <begin position="317"/>
        <end position="333"/>
    </location>
</feature>